<comment type="function">
    <text evidence="6">Gustatory receptor which mediates acceptance or avoidance behavior, depending on its substrates.</text>
</comment>
<evidence type="ECO:0000256" key="3">
    <source>
        <dbReference type="ARBA" id="ARBA00022692"/>
    </source>
</evidence>
<evidence type="ECO:0000256" key="4">
    <source>
        <dbReference type="ARBA" id="ARBA00022989"/>
    </source>
</evidence>
<proteinExistence type="inferred from homology"/>
<evidence type="ECO:0000313" key="7">
    <source>
        <dbReference type="EMBL" id="CRL05759.1"/>
    </source>
</evidence>
<comment type="caution">
    <text evidence="6">Lacks conserved residue(s) required for the propagation of feature annotation.</text>
</comment>
<name>A0A1J1J036_9DIPT</name>
<dbReference type="AlphaFoldDB" id="A0A1J1J036"/>
<keyword evidence="5 6" id="KW-0472">Membrane</keyword>
<evidence type="ECO:0000256" key="2">
    <source>
        <dbReference type="ARBA" id="ARBA00022475"/>
    </source>
</evidence>
<protein>
    <recommendedName>
        <fullName evidence="6">Gustatory receptor</fullName>
    </recommendedName>
</protein>
<reference evidence="7 8" key="1">
    <citation type="submission" date="2015-04" db="EMBL/GenBank/DDBJ databases">
        <authorList>
            <person name="Syromyatnikov M.Y."/>
            <person name="Popov V.N."/>
        </authorList>
    </citation>
    <scope>NUCLEOTIDE SEQUENCE [LARGE SCALE GENOMIC DNA]</scope>
</reference>
<organism evidence="7 8">
    <name type="scientific">Clunio marinus</name>
    <dbReference type="NCBI Taxonomy" id="568069"/>
    <lineage>
        <taxon>Eukaryota</taxon>
        <taxon>Metazoa</taxon>
        <taxon>Ecdysozoa</taxon>
        <taxon>Arthropoda</taxon>
        <taxon>Hexapoda</taxon>
        <taxon>Insecta</taxon>
        <taxon>Pterygota</taxon>
        <taxon>Neoptera</taxon>
        <taxon>Endopterygota</taxon>
        <taxon>Diptera</taxon>
        <taxon>Nematocera</taxon>
        <taxon>Chironomoidea</taxon>
        <taxon>Chironomidae</taxon>
        <taxon>Clunio</taxon>
    </lineage>
</organism>
<evidence type="ECO:0000256" key="1">
    <source>
        <dbReference type="ARBA" id="ARBA00004651"/>
    </source>
</evidence>
<keyword evidence="4 6" id="KW-1133">Transmembrane helix</keyword>
<keyword evidence="6" id="KW-0807">Transducer</keyword>
<evidence type="ECO:0000313" key="8">
    <source>
        <dbReference type="Proteomes" id="UP000183832"/>
    </source>
</evidence>
<comment type="subcellular location">
    <subcellularLocation>
        <location evidence="1 6">Cell membrane</location>
        <topology evidence="1 6">Multi-pass membrane protein</topology>
    </subcellularLocation>
</comment>
<dbReference type="Pfam" id="PF08395">
    <property type="entry name" value="7tm_7"/>
    <property type="match status" value="1"/>
</dbReference>
<evidence type="ECO:0000256" key="5">
    <source>
        <dbReference type="ARBA" id="ARBA00023136"/>
    </source>
</evidence>
<dbReference type="Proteomes" id="UP000183832">
    <property type="component" value="Unassembled WGS sequence"/>
</dbReference>
<dbReference type="EMBL" id="CVRI01000065">
    <property type="protein sequence ID" value="CRL05759.1"/>
    <property type="molecule type" value="Genomic_DNA"/>
</dbReference>
<accession>A0A1J1J036</accession>
<dbReference type="GO" id="GO:0005886">
    <property type="term" value="C:plasma membrane"/>
    <property type="evidence" value="ECO:0007669"/>
    <property type="project" value="UniProtKB-SubCell"/>
</dbReference>
<feature type="transmembrane region" description="Helical" evidence="6">
    <location>
        <begin position="114"/>
        <end position="135"/>
    </location>
</feature>
<keyword evidence="6" id="KW-0675">Receptor</keyword>
<dbReference type="GO" id="GO:0007165">
    <property type="term" value="P:signal transduction"/>
    <property type="evidence" value="ECO:0007669"/>
    <property type="project" value="UniProtKB-KW"/>
</dbReference>
<feature type="transmembrane region" description="Helical" evidence="6">
    <location>
        <begin position="77"/>
        <end position="94"/>
    </location>
</feature>
<keyword evidence="3 6" id="KW-0812">Transmembrane</keyword>
<comment type="similarity">
    <text evidence="6">Belongs to the insect chemoreceptor superfamily. Gustatory receptor (GR) family.</text>
</comment>
<evidence type="ECO:0000256" key="6">
    <source>
        <dbReference type="RuleBase" id="RU363108"/>
    </source>
</evidence>
<keyword evidence="2 6" id="KW-1003">Cell membrane</keyword>
<gene>
    <name evidence="7" type="ORF">CLUMA_CG018788</name>
</gene>
<feature type="transmembrane region" description="Helical" evidence="6">
    <location>
        <begin position="247"/>
        <end position="271"/>
    </location>
</feature>
<sequence length="387" mass="44810">MIKKVEEKVDEEKKLMMINDTILPCDKKVCLFEVRSLRMSTILDAFAPLQLSSKICGYSVYTFNHLELKINYRISDVIFMFWNVANICALGYFLRESEHHVPLIVLQSGIISKAIPLVLFGSYIVYILSCIGSIFSQSKQSLLINFILQIDEMLSFTILKQLTLGFATHEMKNVTMSLMGNAFVYFWITESSSILALSFFFMMFVVKERFAKINDFIRLQVLSVENIQKLATIHDCLSEVIKLINQIYSFFLMIYIASFFLFFNLFLFGLVMGQHRYLNDSNVALRIIANITWNFHDISYLLLLIKFSASATDEGKKTLDLIFKAVNASLDEKLSERLMNFSQQIISSRLDFSCGLFKYDWSLSFKFFSASIISTYFQPLNIEKQHH</sequence>
<dbReference type="GO" id="GO:0050909">
    <property type="term" value="P:sensory perception of taste"/>
    <property type="evidence" value="ECO:0007669"/>
    <property type="project" value="InterPro"/>
</dbReference>
<keyword evidence="8" id="KW-1185">Reference proteome</keyword>
<dbReference type="InterPro" id="IPR013604">
    <property type="entry name" value="7TM_chemorcpt"/>
</dbReference>
<feature type="transmembrane region" description="Helical" evidence="6">
    <location>
        <begin position="182"/>
        <end position="206"/>
    </location>
</feature>